<evidence type="ECO:0000259" key="12">
    <source>
        <dbReference type="PROSITE" id="PS50893"/>
    </source>
</evidence>
<keyword evidence="5" id="KW-0547">Nucleotide-binding</keyword>
<evidence type="ECO:0000256" key="9">
    <source>
        <dbReference type="ARBA" id="ARBA00023055"/>
    </source>
</evidence>
<feature type="transmembrane region" description="Helical" evidence="11">
    <location>
        <begin position="237"/>
        <end position="265"/>
    </location>
</feature>
<dbReference type="SMART" id="SM00382">
    <property type="entry name" value="AAA"/>
    <property type="match status" value="1"/>
</dbReference>
<dbReference type="Gene3D" id="3.40.50.300">
    <property type="entry name" value="P-loop containing nucleotide triphosphate hydrolases"/>
    <property type="match status" value="1"/>
</dbReference>
<keyword evidence="8 11" id="KW-1133">Transmembrane helix</keyword>
<gene>
    <name evidence="14" type="primary">msbA</name>
    <name evidence="14" type="ORF">N4T19_02995</name>
</gene>
<evidence type="ECO:0000313" key="14">
    <source>
        <dbReference type="EMBL" id="UXC20766.1"/>
    </source>
</evidence>
<dbReference type="PANTHER" id="PTHR43394">
    <property type="entry name" value="ATP-DEPENDENT PERMEASE MDL1, MITOCHONDRIAL"/>
    <property type="match status" value="1"/>
</dbReference>
<feature type="transmembrane region" description="Helical" evidence="11">
    <location>
        <begin position="277"/>
        <end position="296"/>
    </location>
</feature>
<dbReference type="InterPro" id="IPR003593">
    <property type="entry name" value="AAA+_ATPase"/>
</dbReference>
<dbReference type="Pfam" id="PF00664">
    <property type="entry name" value="ABC_membrane"/>
    <property type="match status" value="1"/>
</dbReference>
<keyword evidence="3" id="KW-1003">Cell membrane</keyword>
<dbReference type="NCBIfam" id="TIGR02203">
    <property type="entry name" value="MsbA_lipidA"/>
    <property type="match status" value="1"/>
</dbReference>
<dbReference type="SUPFAM" id="SSF52540">
    <property type="entry name" value="P-loop containing nucleoside triphosphate hydrolases"/>
    <property type="match status" value="1"/>
</dbReference>
<reference evidence="14" key="1">
    <citation type="submission" date="2022-09" db="EMBL/GenBank/DDBJ databases">
        <title>Bacterial diversity in gut of crayfish and pufferfish.</title>
        <authorList>
            <person name="Huang Y."/>
        </authorList>
    </citation>
    <scope>NUCLEOTIDE SEQUENCE</scope>
    <source>
        <strain evidence="14">PR12</strain>
    </source>
</reference>
<keyword evidence="10 11" id="KW-0472">Membrane</keyword>
<sequence length="576" mass="62766">MPLRARLSRLAPYFGYQRWTWVLAILATIVVAGTEPAIPALLKPLLDQGFTGGTLPLWAVPVTIVGVFFIRGLAQFINQYALARIANDGMMRLRENLFGRVLDAHLGLFTKQSASALSNTVVYEVQNGSTLIVQALLMLSRDGFTVIALLMYLLYLNWQLTLIVAVLLPSVSWIMKKLSKRLYHITKASQQATDELAYVVEENVLAHRMVRIHAAQSSQSGRFQILSRKLRQLAIKATIASAAMTPLTQLLAAVALSAVICIALWQSRTTGINAKDVTVGGFVAFISAMLMLIAPIRRLADVANPLTRGVAALERGLGLLEEIPPEQGGGYKTEQARGAIALQDVSVAFGEDKAPALRHLSLTIHPGEVVALVGPSGAGKTTLVNLLPRFVEPSDGQISIDGVALAEWDLPNLRNQFAMVSQDVVMFNDTIAANVALGQDIDEKRLLECLAAANLQDFVERQPQGIHSIVGHNANQLSGGQRQRLAIARALYKNAPILILDEATSALDTESERLVQEALSRLMQGRTTLVIAHRLSTIEHADRVVVMERGQVVEQGTHQQLLDLGGLYARLQSRPH</sequence>
<evidence type="ECO:0000256" key="4">
    <source>
        <dbReference type="ARBA" id="ARBA00022692"/>
    </source>
</evidence>
<dbReference type="PANTHER" id="PTHR43394:SF1">
    <property type="entry name" value="ATP-BINDING CASSETTE SUB-FAMILY B MEMBER 10, MITOCHONDRIAL"/>
    <property type="match status" value="1"/>
</dbReference>
<dbReference type="PROSITE" id="PS50893">
    <property type="entry name" value="ABC_TRANSPORTER_2"/>
    <property type="match status" value="1"/>
</dbReference>
<feature type="transmembrane region" description="Helical" evidence="11">
    <location>
        <begin position="54"/>
        <end position="74"/>
    </location>
</feature>
<accession>A0ABY6A4V7</accession>
<dbReference type="Proteomes" id="UP001058290">
    <property type="component" value="Chromosome"/>
</dbReference>
<evidence type="ECO:0000256" key="11">
    <source>
        <dbReference type="SAM" id="Phobius"/>
    </source>
</evidence>
<comment type="subcellular location">
    <subcellularLocation>
        <location evidence="1">Cell membrane</location>
        <topology evidence="1">Multi-pass membrane protein</topology>
    </subcellularLocation>
</comment>
<dbReference type="SUPFAM" id="SSF90123">
    <property type="entry name" value="ABC transporter transmembrane region"/>
    <property type="match status" value="1"/>
</dbReference>
<organism evidence="14 15">
    <name type="scientific">Comamonas squillarum</name>
    <dbReference type="NCBI Taxonomy" id="2977320"/>
    <lineage>
        <taxon>Bacteria</taxon>
        <taxon>Pseudomonadati</taxon>
        <taxon>Pseudomonadota</taxon>
        <taxon>Betaproteobacteria</taxon>
        <taxon>Burkholderiales</taxon>
        <taxon>Comamonadaceae</taxon>
        <taxon>Comamonas</taxon>
    </lineage>
</organism>
<dbReference type="InterPro" id="IPR003439">
    <property type="entry name" value="ABC_transporter-like_ATP-bd"/>
</dbReference>
<dbReference type="InterPro" id="IPR036640">
    <property type="entry name" value="ABC1_TM_sf"/>
</dbReference>
<evidence type="ECO:0000256" key="10">
    <source>
        <dbReference type="ARBA" id="ARBA00023136"/>
    </source>
</evidence>
<dbReference type="CDD" id="cd18552">
    <property type="entry name" value="ABC_6TM_MsbA_like"/>
    <property type="match status" value="1"/>
</dbReference>
<evidence type="ECO:0000256" key="5">
    <source>
        <dbReference type="ARBA" id="ARBA00022741"/>
    </source>
</evidence>
<evidence type="ECO:0000256" key="7">
    <source>
        <dbReference type="ARBA" id="ARBA00022967"/>
    </source>
</evidence>
<feature type="transmembrane region" description="Helical" evidence="11">
    <location>
        <begin position="21"/>
        <end position="42"/>
    </location>
</feature>
<keyword evidence="15" id="KW-1185">Reference proteome</keyword>
<evidence type="ECO:0000256" key="3">
    <source>
        <dbReference type="ARBA" id="ARBA00022475"/>
    </source>
</evidence>
<name>A0ABY6A4V7_9BURK</name>
<dbReference type="InterPro" id="IPR017871">
    <property type="entry name" value="ABC_transporter-like_CS"/>
</dbReference>
<dbReference type="Gene3D" id="1.20.1560.10">
    <property type="entry name" value="ABC transporter type 1, transmembrane domain"/>
    <property type="match status" value="1"/>
</dbReference>
<keyword evidence="6" id="KW-0067">ATP-binding</keyword>
<feature type="domain" description="ABC transmembrane type-1" evidence="13">
    <location>
        <begin position="22"/>
        <end position="308"/>
    </location>
</feature>
<dbReference type="InterPro" id="IPR027417">
    <property type="entry name" value="P-loop_NTPase"/>
</dbReference>
<dbReference type="InterPro" id="IPR039421">
    <property type="entry name" value="Type_1_exporter"/>
</dbReference>
<dbReference type="Pfam" id="PF00005">
    <property type="entry name" value="ABC_tran"/>
    <property type="match status" value="1"/>
</dbReference>
<proteinExistence type="predicted"/>
<keyword evidence="2" id="KW-0813">Transport</keyword>
<protein>
    <submittedName>
        <fullName evidence="14">Lipid A export permease/ATP-binding protein MsbA</fullName>
    </submittedName>
</protein>
<dbReference type="InterPro" id="IPR011917">
    <property type="entry name" value="ABC_transpr_lipidA"/>
</dbReference>
<keyword evidence="9" id="KW-0445">Lipid transport</keyword>
<evidence type="ECO:0000256" key="1">
    <source>
        <dbReference type="ARBA" id="ARBA00004651"/>
    </source>
</evidence>
<evidence type="ECO:0000256" key="6">
    <source>
        <dbReference type="ARBA" id="ARBA00022840"/>
    </source>
</evidence>
<evidence type="ECO:0000259" key="13">
    <source>
        <dbReference type="PROSITE" id="PS50929"/>
    </source>
</evidence>
<evidence type="ECO:0000256" key="2">
    <source>
        <dbReference type="ARBA" id="ARBA00022448"/>
    </source>
</evidence>
<evidence type="ECO:0000256" key="8">
    <source>
        <dbReference type="ARBA" id="ARBA00022989"/>
    </source>
</evidence>
<dbReference type="InterPro" id="IPR011527">
    <property type="entry name" value="ABC1_TM_dom"/>
</dbReference>
<dbReference type="PROSITE" id="PS50929">
    <property type="entry name" value="ABC_TM1F"/>
    <property type="match status" value="1"/>
</dbReference>
<dbReference type="EMBL" id="CP104377">
    <property type="protein sequence ID" value="UXC20766.1"/>
    <property type="molecule type" value="Genomic_DNA"/>
</dbReference>
<keyword evidence="7" id="KW-1278">Translocase</keyword>
<evidence type="ECO:0000313" key="15">
    <source>
        <dbReference type="Proteomes" id="UP001058290"/>
    </source>
</evidence>
<feature type="domain" description="ABC transporter" evidence="12">
    <location>
        <begin position="340"/>
        <end position="574"/>
    </location>
</feature>
<dbReference type="PROSITE" id="PS00211">
    <property type="entry name" value="ABC_TRANSPORTER_1"/>
    <property type="match status" value="1"/>
</dbReference>
<keyword evidence="4 11" id="KW-0812">Transmembrane</keyword>